<dbReference type="EMBL" id="GGFL01016077">
    <property type="protein sequence ID" value="MBW80255.1"/>
    <property type="molecule type" value="Transcribed_RNA"/>
</dbReference>
<reference evidence="2" key="1">
    <citation type="submission" date="2018-01" db="EMBL/GenBank/DDBJ databases">
        <title>An insight into the sialome of Amazonian anophelines.</title>
        <authorList>
            <person name="Ribeiro J.M."/>
            <person name="Scarpassa V."/>
            <person name="Calvo E."/>
        </authorList>
    </citation>
    <scope>NUCLEOTIDE SEQUENCE</scope>
</reference>
<protein>
    <submittedName>
        <fullName evidence="2">Uncharacterized protein</fullName>
    </submittedName>
</protein>
<organism evidence="2">
    <name type="scientific">Anopheles darlingi</name>
    <name type="common">Mosquito</name>
    <dbReference type="NCBI Taxonomy" id="43151"/>
    <lineage>
        <taxon>Eukaryota</taxon>
        <taxon>Metazoa</taxon>
        <taxon>Ecdysozoa</taxon>
        <taxon>Arthropoda</taxon>
        <taxon>Hexapoda</taxon>
        <taxon>Insecta</taxon>
        <taxon>Pterygota</taxon>
        <taxon>Neoptera</taxon>
        <taxon>Endopterygota</taxon>
        <taxon>Diptera</taxon>
        <taxon>Nematocera</taxon>
        <taxon>Culicoidea</taxon>
        <taxon>Culicidae</taxon>
        <taxon>Anophelinae</taxon>
        <taxon>Anopheles</taxon>
    </lineage>
</organism>
<evidence type="ECO:0000313" key="2">
    <source>
        <dbReference type="EMBL" id="MBW80255.1"/>
    </source>
</evidence>
<proteinExistence type="predicted"/>
<evidence type="ECO:0000256" key="1">
    <source>
        <dbReference type="SAM" id="Phobius"/>
    </source>
</evidence>
<sequence length="142" mass="14771">MARSLATIVAPAVLGTCPDFFLVFRVAMAQHVAAASIGVSLLLLVFDFELIGVARRDVAGVDVRFGSSLRMGGQLFFLCVVYSDSGSDCDPGSVWGGDCVCWAGYGCALVEEELFVSSFIVLVCGNVSDASSVCGCHACRGG</sequence>
<dbReference type="AlphaFoldDB" id="A0A2M4DRQ4"/>
<keyword evidence="1" id="KW-1133">Transmembrane helix</keyword>
<name>A0A2M4DRQ4_ANODA</name>
<accession>A0A2M4DRQ4</accession>
<keyword evidence="1" id="KW-0812">Transmembrane</keyword>
<keyword evidence="1" id="KW-0472">Membrane</keyword>
<feature type="transmembrane region" description="Helical" evidence="1">
    <location>
        <begin position="28"/>
        <end position="46"/>
    </location>
</feature>